<protein>
    <submittedName>
        <fullName evidence="1">Uncharacterized protein</fullName>
    </submittedName>
</protein>
<name>A0A7X0U0A1_9ACTN</name>
<gene>
    <name evidence="1" type="ORF">HD593_004949</name>
</gene>
<evidence type="ECO:0000313" key="2">
    <source>
        <dbReference type="Proteomes" id="UP000565579"/>
    </source>
</evidence>
<reference evidence="1 2" key="1">
    <citation type="submission" date="2020-08" db="EMBL/GenBank/DDBJ databases">
        <title>Sequencing the genomes of 1000 actinobacteria strains.</title>
        <authorList>
            <person name="Klenk H.-P."/>
        </authorList>
    </citation>
    <scope>NUCLEOTIDE SEQUENCE [LARGE SCALE GENOMIC DNA]</scope>
    <source>
        <strain evidence="1 2">DSM 43768</strain>
    </source>
</reference>
<dbReference type="EMBL" id="JACHMI010000001">
    <property type="protein sequence ID" value="MBB6550154.1"/>
    <property type="molecule type" value="Genomic_DNA"/>
</dbReference>
<dbReference type="AlphaFoldDB" id="A0A7X0U0A1"/>
<dbReference type="RefSeq" id="WP_185104476.1">
    <property type="nucleotide sequence ID" value="NZ_BAAAXY010000037.1"/>
</dbReference>
<comment type="caution">
    <text evidence="1">The sequence shown here is derived from an EMBL/GenBank/DDBJ whole genome shotgun (WGS) entry which is preliminary data.</text>
</comment>
<accession>A0A7X0U0A1</accession>
<sequence length="80" mass="8850">MTTPTGGNEFLHELEVEVRQELRVVEVSRTQNAVDLPVTEWLIDPTDTEREEVGLRGVLGAIMELENGSPPHPGTEDGRV</sequence>
<proteinExistence type="predicted"/>
<organism evidence="1 2">
    <name type="scientific">Nonomuraea rubra</name>
    <dbReference type="NCBI Taxonomy" id="46180"/>
    <lineage>
        <taxon>Bacteria</taxon>
        <taxon>Bacillati</taxon>
        <taxon>Actinomycetota</taxon>
        <taxon>Actinomycetes</taxon>
        <taxon>Streptosporangiales</taxon>
        <taxon>Streptosporangiaceae</taxon>
        <taxon>Nonomuraea</taxon>
    </lineage>
</organism>
<keyword evidence="2" id="KW-1185">Reference proteome</keyword>
<evidence type="ECO:0000313" key="1">
    <source>
        <dbReference type="EMBL" id="MBB6550154.1"/>
    </source>
</evidence>
<dbReference type="Proteomes" id="UP000565579">
    <property type="component" value="Unassembled WGS sequence"/>
</dbReference>